<feature type="binding site" evidence="3">
    <location>
        <position position="143"/>
    </location>
    <ligand>
        <name>a divalent metal cation</name>
        <dbReference type="ChEBI" id="CHEBI:60240"/>
    </ligand>
</feature>
<feature type="binding site" evidence="3">
    <location>
        <position position="147"/>
    </location>
    <ligand>
        <name>a divalent metal cation</name>
        <dbReference type="ChEBI" id="CHEBI:60240"/>
    </ligand>
</feature>
<protein>
    <submittedName>
        <fullName evidence="4">DUF664 domain-containing protein</fullName>
    </submittedName>
</protein>
<keyword evidence="5" id="KW-1185">Reference proteome</keyword>
<keyword evidence="2 3" id="KW-0479">Metal-binding</keyword>
<feature type="binding site" evidence="3">
    <location>
        <position position="48"/>
    </location>
    <ligand>
        <name>a divalent metal cation</name>
        <dbReference type="ChEBI" id="CHEBI:60240"/>
    </ligand>
</feature>
<dbReference type="AlphaFoldDB" id="A0A7C9LUC0"/>
<evidence type="ECO:0000256" key="2">
    <source>
        <dbReference type="ARBA" id="ARBA00022723"/>
    </source>
</evidence>
<dbReference type="RefSeq" id="WP_157459237.1">
    <property type="nucleotide sequence ID" value="NZ_WQLB01000012.1"/>
</dbReference>
<comment type="similarity">
    <text evidence="1">Belongs to the DinB family.</text>
</comment>
<accession>A0A7C9LUC0</accession>
<name>A0A7C9LUC0_9DEIO</name>
<evidence type="ECO:0000313" key="5">
    <source>
        <dbReference type="Proteomes" id="UP000483286"/>
    </source>
</evidence>
<evidence type="ECO:0000313" key="4">
    <source>
        <dbReference type="EMBL" id="MVN87180.1"/>
    </source>
</evidence>
<organism evidence="4 5">
    <name type="scientific">Deinococcus arboris</name>
    <dbReference type="NCBI Taxonomy" id="2682977"/>
    <lineage>
        <taxon>Bacteria</taxon>
        <taxon>Thermotogati</taxon>
        <taxon>Deinococcota</taxon>
        <taxon>Deinococci</taxon>
        <taxon>Deinococcales</taxon>
        <taxon>Deinococcaceae</taxon>
        <taxon>Deinococcus</taxon>
    </lineage>
</organism>
<sequence>MTAEAFYRYLMSARRALCATLRALPEDQLSAAVIPTEGARCIKDLLMHMAVVEDGWFRGDLLGQPTVLETLGVGAPGSAAEYWHHDHRPLDWLLSYWEAVEQATLASWPALLEQAAQHRRIPVDESRPETLSADEVLWHVMQHEVRHSAQVVQMIRLLGHRPPALDLVFHVARGPEEA</sequence>
<evidence type="ECO:0000256" key="3">
    <source>
        <dbReference type="PIRSR" id="PIRSR607837-1"/>
    </source>
</evidence>
<reference evidence="4 5" key="1">
    <citation type="submission" date="2019-12" db="EMBL/GenBank/DDBJ databases">
        <title>Deinococcus sp. HMF7620 Genome sequencing and assembly.</title>
        <authorList>
            <person name="Kang H."/>
            <person name="Kim H."/>
            <person name="Joh K."/>
        </authorList>
    </citation>
    <scope>NUCLEOTIDE SEQUENCE [LARGE SCALE GENOMIC DNA]</scope>
    <source>
        <strain evidence="4 5">HMF7620</strain>
    </source>
</reference>
<comment type="caution">
    <text evidence="4">The sequence shown here is derived from an EMBL/GenBank/DDBJ whole genome shotgun (WGS) entry which is preliminary data.</text>
</comment>
<dbReference type="InterPro" id="IPR034660">
    <property type="entry name" value="DinB/YfiT-like"/>
</dbReference>
<evidence type="ECO:0000256" key="1">
    <source>
        <dbReference type="ARBA" id="ARBA00008635"/>
    </source>
</evidence>
<dbReference type="InterPro" id="IPR007837">
    <property type="entry name" value="DinB"/>
</dbReference>
<dbReference type="Gene3D" id="1.20.120.450">
    <property type="entry name" value="dinb family like domain"/>
    <property type="match status" value="1"/>
</dbReference>
<dbReference type="EMBL" id="WQLB01000012">
    <property type="protein sequence ID" value="MVN87180.1"/>
    <property type="molecule type" value="Genomic_DNA"/>
</dbReference>
<dbReference type="Proteomes" id="UP000483286">
    <property type="component" value="Unassembled WGS sequence"/>
</dbReference>
<proteinExistence type="inferred from homology"/>
<dbReference type="SUPFAM" id="SSF109854">
    <property type="entry name" value="DinB/YfiT-like putative metalloenzymes"/>
    <property type="match status" value="1"/>
</dbReference>
<dbReference type="GO" id="GO:0046872">
    <property type="term" value="F:metal ion binding"/>
    <property type="evidence" value="ECO:0007669"/>
    <property type="project" value="UniProtKB-KW"/>
</dbReference>
<dbReference type="Pfam" id="PF05163">
    <property type="entry name" value="DinB"/>
    <property type="match status" value="1"/>
</dbReference>
<dbReference type="PANTHER" id="PTHR37302:SF3">
    <property type="entry name" value="DAMAGE-INDUCIBLE PROTEIN DINB"/>
    <property type="match status" value="1"/>
</dbReference>
<dbReference type="PANTHER" id="PTHR37302">
    <property type="entry name" value="SLR1116 PROTEIN"/>
    <property type="match status" value="1"/>
</dbReference>
<gene>
    <name evidence="4" type="ORF">GO986_10405</name>
</gene>